<gene>
    <name evidence="1" type="ORF">TM448B02850_0005</name>
</gene>
<evidence type="ECO:0000313" key="1">
    <source>
        <dbReference type="EMBL" id="QJI01951.1"/>
    </source>
</evidence>
<organism evidence="1">
    <name type="scientific">viral metagenome</name>
    <dbReference type="NCBI Taxonomy" id="1070528"/>
    <lineage>
        <taxon>unclassified sequences</taxon>
        <taxon>metagenomes</taxon>
        <taxon>organismal metagenomes</taxon>
    </lineage>
</organism>
<dbReference type="InterPro" id="IPR009045">
    <property type="entry name" value="Zn_M74/Hedgehog-like"/>
</dbReference>
<protein>
    <submittedName>
        <fullName evidence="1">Putative peptidase</fullName>
    </submittedName>
</protein>
<accession>A0A6M3XVD0</accession>
<dbReference type="AlphaFoldDB" id="A0A6M3XVD0"/>
<dbReference type="EMBL" id="MT144964">
    <property type="protein sequence ID" value="QJI01951.1"/>
    <property type="molecule type" value="Genomic_DNA"/>
</dbReference>
<proteinExistence type="predicted"/>
<name>A0A6M3XVD0_9ZZZZ</name>
<sequence length="168" mass="18805">MKPRLQDMHPELQTKYLMFSGKMGEAGVPFALNCVIRTRAEQDAFFAQGRESLEDVNAKRMTAGMRALHDVKTKDGKIVTAEAQNIIVTHTKVSRHFPGPDGFSKAFDIMILRGDKWPTWDVKWDGDNDGIPDYLEAAKIGKECGLIAGGLDFGSFHDWPHFQLPDKA</sequence>
<dbReference type="SUPFAM" id="SSF55166">
    <property type="entry name" value="Hedgehog/DD-peptidase"/>
    <property type="match status" value="1"/>
</dbReference>
<dbReference type="Gene3D" id="3.30.1380.10">
    <property type="match status" value="1"/>
</dbReference>
<dbReference type="CDD" id="cd14845">
    <property type="entry name" value="L-Ala-D-Glu_peptidase_like"/>
    <property type="match status" value="1"/>
</dbReference>
<reference evidence="1" key="1">
    <citation type="submission" date="2020-03" db="EMBL/GenBank/DDBJ databases">
        <title>The deep terrestrial virosphere.</title>
        <authorList>
            <person name="Holmfeldt K."/>
            <person name="Nilsson E."/>
            <person name="Simone D."/>
            <person name="Lopez-Fernandez M."/>
            <person name="Wu X."/>
            <person name="de Brujin I."/>
            <person name="Lundin D."/>
            <person name="Andersson A."/>
            <person name="Bertilsson S."/>
            <person name="Dopson M."/>
        </authorList>
    </citation>
    <scope>NUCLEOTIDE SEQUENCE</scope>
    <source>
        <strain evidence="1">TM448B02850</strain>
    </source>
</reference>